<comment type="caution">
    <text evidence="8">The sequence shown here is derived from an EMBL/GenBank/DDBJ whole genome shotgun (WGS) entry which is preliminary data.</text>
</comment>
<dbReference type="Gene3D" id="6.10.10.10">
    <property type="entry name" value="Flagellar export chaperone, C-terminal domain"/>
    <property type="match status" value="1"/>
</dbReference>
<evidence type="ECO:0000313" key="8">
    <source>
        <dbReference type="EMBL" id="KDR94364.1"/>
    </source>
</evidence>
<keyword evidence="8" id="KW-0282">Flagellum</keyword>
<reference evidence="8 9" key="1">
    <citation type="submission" date="2014-03" db="EMBL/GenBank/DDBJ databases">
        <title>Genome sequence of Clostridium litorale W6, DSM 5388.</title>
        <authorList>
            <person name="Poehlein A."/>
            <person name="Jagirdar A."/>
            <person name="Khonsari B."/>
            <person name="Chibani C.M."/>
            <person name="Gutierrez Gutierrez D.A."/>
            <person name="Davydova E."/>
            <person name="Alghaithi H.S."/>
            <person name="Nair K.P."/>
            <person name="Dhamotharan K."/>
            <person name="Chandran L."/>
            <person name="G W."/>
            <person name="Daniel R."/>
        </authorList>
    </citation>
    <scope>NUCLEOTIDE SEQUENCE [LARGE SCALE GENOMIC DNA]</scope>
    <source>
        <strain evidence="8 9">W6</strain>
    </source>
</reference>
<dbReference type="GO" id="GO:0005576">
    <property type="term" value="C:extracellular region"/>
    <property type="evidence" value="ECO:0007669"/>
    <property type="project" value="UniProtKB-SubCell"/>
</dbReference>
<name>A0A069RBB7_PEPLI</name>
<dbReference type="PANTHER" id="PTHR42792">
    <property type="entry name" value="FLAGELLIN"/>
    <property type="match status" value="1"/>
</dbReference>
<feature type="domain" description="Flagellin C-terminal" evidence="7">
    <location>
        <begin position="463"/>
        <end position="547"/>
    </location>
</feature>
<dbReference type="GO" id="GO:0009288">
    <property type="term" value="C:bacterial-type flagellum"/>
    <property type="evidence" value="ECO:0007669"/>
    <property type="project" value="UniProtKB-SubCell"/>
</dbReference>
<evidence type="ECO:0000259" key="6">
    <source>
        <dbReference type="Pfam" id="PF00669"/>
    </source>
</evidence>
<dbReference type="InterPro" id="IPR001492">
    <property type="entry name" value="Flagellin"/>
</dbReference>
<dbReference type="InterPro" id="IPR042187">
    <property type="entry name" value="Flagellin_C_sub2"/>
</dbReference>
<comment type="subcellular location">
    <subcellularLocation>
        <location evidence="4">Secreted</location>
    </subcellularLocation>
    <subcellularLocation>
        <location evidence="4">Bacterial flagellum</location>
    </subcellularLocation>
</comment>
<comment type="function">
    <text evidence="4">Flagellin is the subunit protein which polymerizes to form the filaments of bacterial flagella.</text>
</comment>
<organism evidence="8 9">
    <name type="scientific">Peptoclostridium litorale DSM 5388</name>
    <dbReference type="NCBI Taxonomy" id="1121324"/>
    <lineage>
        <taxon>Bacteria</taxon>
        <taxon>Bacillati</taxon>
        <taxon>Bacillota</taxon>
        <taxon>Clostridia</taxon>
        <taxon>Peptostreptococcales</taxon>
        <taxon>Peptoclostridiaceae</taxon>
        <taxon>Peptoclostridium</taxon>
    </lineage>
</organism>
<evidence type="ECO:0000256" key="2">
    <source>
        <dbReference type="ARBA" id="ARBA00020110"/>
    </source>
</evidence>
<dbReference type="PRINTS" id="PR00207">
    <property type="entry name" value="FLAGELLIN"/>
</dbReference>
<dbReference type="InterPro" id="IPR001029">
    <property type="entry name" value="Flagellin_N"/>
</dbReference>
<accession>A0A069RBB7</accession>
<dbReference type="Pfam" id="PF00700">
    <property type="entry name" value="Flagellin_C"/>
    <property type="match status" value="1"/>
</dbReference>
<dbReference type="GO" id="GO:0005198">
    <property type="term" value="F:structural molecule activity"/>
    <property type="evidence" value="ECO:0007669"/>
    <property type="project" value="UniProtKB-UniRule"/>
</dbReference>
<feature type="coiled-coil region" evidence="5">
    <location>
        <begin position="483"/>
        <end position="510"/>
    </location>
</feature>
<dbReference type="InterPro" id="IPR046358">
    <property type="entry name" value="Flagellin_C"/>
</dbReference>
<dbReference type="Gene3D" id="1.20.1330.10">
    <property type="entry name" value="f41 fragment of flagellin, N-terminal domain"/>
    <property type="match status" value="2"/>
</dbReference>
<sequence length="548" mass="57917">MRINHNISAMNAHRLLNRNNAVGSKTLEKLSSGKRINRAGDDAAGMAISEKMRAQVRGLQIASRNSLDGVSLVQTAEGAMAEVHSMLQRMRELSVQAANGTSAESDRQAIQDEINQLTSEVNRVANGTEYNTRNVLKGNEGPDSNALVHRMSTGEPAQVTGNVDVEALGAGDFNLASEQLSVWVDGEEKVVNLTQTNNATTLDNFMDLVNDAIGDSAKAVIDKNGFIEITTASMGGLSKIEVKGSGDAVKMIDSTFDSAAPVYPTDTGVAENATGTAAGSFYFDDMPEVGSTIKIGNETIEFFDSSVAPYVGSNRPIDIAGKATPEAVVDEIVNKFATGIDGVTMSKDAKFDSGAGTSDNARLIVTSNTAGFDGNLIYLEATPKEFTTSLQVGANTGQGFRLEIGDIRAQKLKLSADNPTRNPGVKGASYVKTGATVTDGISASMVEYAVDVTSEEKASAAISVFDNAIVQIASERSRLGATQNRLEHTIANLDNTAENLTAAMSRVEDTDMALEMANFQKVNVLQQAGVSMLAQANQQPQSILKLLG</sequence>
<keyword evidence="8" id="KW-0966">Cell projection</keyword>
<keyword evidence="9" id="KW-1185">Reference proteome</keyword>
<dbReference type="Gene3D" id="3.30.70.2120">
    <property type="match status" value="1"/>
</dbReference>
<feature type="domain" description="Flagellin N-terminal" evidence="6">
    <location>
        <begin position="3"/>
        <end position="139"/>
    </location>
</feature>
<dbReference type="RefSeq" id="WP_038266926.1">
    <property type="nucleotide sequence ID" value="NZ_FSRH01000012.1"/>
</dbReference>
<dbReference type="eggNOG" id="COG1344">
    <property type="taxonomic scope" value="Bacteria"/>
</dbReference>
<dbReference type="EMBL" id="JJMM01000020">
    <property type="protein sequence ID" value="KDR94364.1"/>
    <property type="molecule type" value="Genomic_DNA"/>
</dbReference>
<evidence type="ECO:0000256" key="5">
    <source>
        <dbReference type="SAM" id="Coils"/>
    </source>
</evidence>
<keyword evidence="4" id="KW-0964">Secreted</keyword>
<dbReference type="AlphaFoldDB" id="A0A069RBB7"/>
<protein>
    <recommendedName>
        <fullName evidence="2 4">Flagellin</fullName>
    </recommendedName>
</protein>
<gene>
    <name evidence="8" type="primary">fliC</name>
    <name evidence="8" type="ORF">CLIT_20c00090</name>
</gene>
<keyword evidence="5" id="KW-0175">Coiled coil</keyword>
<dbReference type="Pfam" id="PF00669">
    <property type="entry name" value="Flagellin_N"/>
    <property type="match status" value="1"/>
</dbReference>
<evidence type="ECO:0000256" key="3">
    <source>
        <dbReference type="ARBA" id="ARBA00023143"/>
    </source>
</evidence>
<comment type="similarity">
    <text evidence="1 4">Belongs to the bacterial flagellin family.</text>
</comment>
<keyword evidence="8" id="KW-0969">Cilium</keyword>
<dbReference type="SUPFAM" id="SSF64518">
    <property type="entry name" value="Phase 1 flagellin"/>
    <property type="match status" value="1"/>
</dbReference>
<dbReference type="Proteomes" id="UP000027946">
    <property type="component" value="Unassembled WGS sequence"/>
</dbReference>
<evidence type="ECO:0000259" key="7">
    <source>
        <dbReference type="Pfam" id="PF00700"/>
    </source>
</evidence>
<proteinExistence type="inferred from homology"/>
<dbReference type="PANTHER" id="PTHR42792:SF2">
    <property type="entry name" value="FLAGELLIN"/>
    <property type="match status" value="1"/>
</dbReference>
<keyword evidence="3 4" id="KW-0975">Bacterial flagellum</keyword>
<evidence type="ECO:0000256" key="4">
    <source>
        <dbReference type="RuleBase" id="RU362073"/>
    </source>
</evidence>
<dbReference type="STRING" id="1121324.CLIT_20c00090"/>
<evidence type="ECO:0000256" key="1">
    <source>
        <dbReference type="ARBA" id="ARBA00005709"/>
    </source>
</evidence>
<evidence type="ECO:0000313" key="9">
    <source>
        <dbReference type="Proteomes" id="UP000027946"/>
    </source>
</evidence>